<dbReference type="STRING" id="61652.AXX16_3822"/>
<evidence type="ECO:0000313" key="2">
    <source>
        <dbReference type="EMBL" id="VEA72463.1"/>
    </source>
</evidence>
<dbReference type="GeneID" id="61764784"/>
<dbReference type="Gene3D" id="2.30.260.10">
    <property type="entry name" value="putative xylanase like domain"/>
    <property type="match status" value="1"/>
</dbReference>
<dbReference type="Proteomes" id="UP000624159">
    <property type="component" value="Unassembled WGS sequence"/>
</dbReference>
<name>A0A3S4FTY1_SERRU</name>
<evidence type="ECO:0000313" key="4">
    <source>
        <dbReference type="Proteomes" id="UP000271603"/>
    </source>
</evidence>
<dbReference type="AlphaFoldDB" id="A0A3S4FTY1"/>
<accession>A0A3S4FTY1</accession>
<dbReference type="EMBL" id="JADULK010000001">
    <property type="protein sequence ID" value="MBH1928210.1"/>
    <property type="molecule type" value="Genomic_DNA"/>
</dbReference>
<reference evidence="2 4" key="1">
    <citation type="submission" date="2018-12" db="EMBL/GenBank/DDBJ databases">
        <authorList>
            <consortium name="Pathogen Informatics"/>
        </authorList>
    </citation>
    <scope>NUCLEOTIDE SEQUENCE [LARGE SCALE GENOMIC DNA]</scope>
    <source>
        <strain evidence="3 5">NCTC12971</strain>
        <strain evidence="2 4">NCTC9419</strain>
    </source>
</reference>
<dbReference type="Gene3D" id="1.10.3670.10">
    <property type="entry name" value="Putative xylanase like domain"/>
    <property type="match status" value="1"/>
</dbReference>
<dbReference type="SUPFAM" id="SSF54001">
    <property type="entry name" value="Cysteine proteinases"/>
    <property type="match status" value="1"/>
</dbReference>
<proteinExistence type="predicted"/>
<dbReference type="PROSITE" id="PS51257">
    <property type="entry name" value="PROKAR_LIPOPROTEIN"/>
    <property type="match status" value="1"/>
</dbReference>
<organism evidence="2 4">
    <name type="scientific">Serratia rubidaea</name>
    <name type="common">Serratia marinorubra</name>
    <dbReference type="NCBI Taxonomy" id="61652"/>
    <lineage>
        <taxon>Bacteria</taxon>
        <taxon>Pseudomonadati</taxon>
        <taxon>Pseudomonadota</taxon>
        <taxon>Gammaproteobacteria</taxon>
        <taxon>Enterobacterales</taxon>
        <taxon>Yersiniaceae</taxon>
        <taxon>Serratia</taxon>
    </lineage>
</organism>
<dbReference type="RefSeq" id="WP_062779021.1">
    <property type="nucleotide sequence ID" value="NZ_CAMIPJ010000003.1"/>
</dbReference>
<dbReference type="Proteomes" id="UP000271603">
    <property type="component" value="Chromosome"/>
</dbReference>
<dbReference type="EMBL" id="LR590463">
    <property type="protein sequence ID" value="VTP61045.1"/>
    <property type="molecule type" value="Genomic_DNA"/>
</dbReference>
<dbReference type="InterPro" id="IPR038765">
    <property type="entry name" value="Papain-like_cys_pep_sf"/>
</dbReference>
<evidence type="ECO:0000313" key="6">
    <source>
        <dbReference type="Proteomes" id="UP000624159"/>
    </source>
</evidence>
<sequence length="274" mass="30111">MSKVAPWLLMTVLTGCAGTPDGGGTPPHPSHPAETQVNIDDTTSARLQRLLALRQSTPAPDDGAVIDLLSRQFLDVPYVANMLVGDAATPERLTIDFRGLDCFTYLDYVEALRHADDQAQFVQRLIATRYRNGEVSFLTRKHFFSDWASQPAVSADDITTDISPHAVTLSKELNRNADGGQYLPGLPNVTRRISYIPSEYVDAQLLGRLRTGDYIGIYTNLAGLDVTHVGIYIMTPSGPVLRNASSRKENRRVVDSPFIDYISSAPGIVVLRPR</sequence>
<dbReference type="EMBL" id="LR134155">
    <property type="protein sequence ID" value="VEA72463.1"/>
    <property type="molecule type" value="Genomic_DNA"/>
</dbReference>
<gene>
    <name evidence="1" type="ORF">I5U13_00845</name>
    <name evidence="3" type="ORF">NCTC12971_01553</name>
    <name evidence="2" type="ORF">NCTC9419_04077</name>
</gene>
<evidence type="ECO:0000313" key="5">
    <source>
        <dbReference type="Proteomes" id="UP000307968"/>
    </source>
</evidence>
<dbReference type="InterPro" id="IPR010846">
    <property type="entry name" value="AmiA-like"/>
</dbReference>
<keyword evidence="6" id="KW-1185">Reference proteome</keyword>
<dbReference type="Pfam" id="PF07313">
    <property type="entry name" value="AmiA-like"/>
    <property type="match status" value="1"/>
</dbReference>
<protein>
    <submittedName>
        <fullName evidence="1">DUF1460 domain-containing protein</fullName>
    </submittedName>
    <submittedName>
        <fullName evidence="2">Protein of uncharacterized function (DUF1460)</fullName>
    </submittedName>
</protein>
<dbReference type="Proteomes" id="UP000307968">
    <property type="component" value="Chromosome"/>
</dbReference>
<evidence type="ECO:0000313" key="3">
    <source>
        <dbReference type="EMBL" id="VTP61045.1"/>
    </source>
</evidence>
<evidence type="ECO:0000313" key="1">
    <source>
        <dbReference type="EMBL" id="MBH1928210.1"/>
    </source>
</evidence>
<reference evidence="1 6" key="2">
    <citation type="submission" date="2020-11" db="EMBL/GenBank/DDBJ databases">
        <title>Enhanced detection system for hospital associated transmission using whole genome sequencing surveillance.</title>
        <authorList>
            <person name="Harrison L.H."/>
            <person name="Van Tyne D."/>
            <person name="Marsh J.W."/>
            <person name="Griffith M.P."/>
            <person name="Snyder D.J."/>
            <person name="Cooper V.S."/>
            <person name="Mustapha M."/>
        </authorList>
    </citation>
    <scope>NUCLEOTIDE SEQUENCE [LARGE SCALE GENOMIC DNA]</scope>
    <source>
        <strain evidence="1 6">SER00230</strain>
    </source>
</reference>